<evidence type="ECO:0000313" key="1">
    <source>
        <dbReference type="EMBL" id="EDN00842.1"/>
    </source>
</evidence>
<evidence type="ECO:0008006" key="3">
    <source>
        <dbReference type="Google" id="ProtNLM"/>
    </source>
</evidence>
<comment type="caution">
    <text evidence="1">The sequence shown here is derived from an EMBL/GenBank/DDBJ whole genome shotgun (WGS) entry which is preliminary data.</text>
</comment>
<reference evidence="1 2" key="2">
    <citation type="submission" date="2007-06" db="EMBL/GenBank/DDBJ databases">
        <title>Draft genome sequence of Pseudoflavonifractor capillosus ATCC 29799.</title>
        <authorList>
            <person name="Sudarsanam P."/>
            <person name="Ley R."/>
            <person name="Guruge J."/>
            <person name="Turnbaugh P.J."/>
            <person name="Mahowald M."/>
            <person name="Liep D."/>
            <person name="Gordon J."/>
        </authorList>
    </citation>
    <scope>NUCLEOTIDE SEQUENCE [LARGE SCALE GENOMIC DNA]</scope>
    <source>
        <strain evidence="1 2">ATCC 29799</strain>
    </source>
</reference>
<name>A6NTS8_9FIRM</name>
<organism evidence="1 2">
    <name type="scientific">Pseudoflavonifractor capillosus ATCC 29799</name>
    <dbReference type="NCBI Taxonomy" id="411467"/>
    <lineage>
        <taxon>Bacteria</taxon>
        <taxon>Bacillati</taxon>
        <taxon>Bacillota</taxon>
        <taxon>Clostridia</taxon>
        <taxon>Eubacteriales</taxon>
        <taxon>Oscillospiraceae</taxon>
        <taxon>Pseudoflavonifractor</taxon>
    </lineage>
</organism>
<dbReference type="OrthoDB" id="4614415at2"/>
<proteinExistence type="predicted"/>
<dbReference type="Proteomes" id="UP000003639">
    <property type="component" value="Unassembled WGS sequence"/>
</dbReference>
<reference evidence="1 2" key="1">
    <citation type="submission" date="2007-04" db="EMBL/GenBank/DDBJ databases">
        <authorList>
            <person name="Fulton L."/>
            <person name="Clifton S."/>
            <person name="Fulton B."/>
            <person name="Xu J."/>
            <person name="Minx P."/>
            <person name="Pepin K.H."/>
            <person name="Johnson M."/>
            <person name="Thiruvilangam P."/>
            <person name="Bhonagiri V."/>
            <person name="Nash W.E."/>
            <person name="Mardis E.R."/>
            <person name="Wilson R.K."/>
        </authorList>
    </citation>
    <scope>NUCLEOTIDE SEQUENCE [LARGE SCALE GENOMIC DNA]</scope>
    <source>
        <strain evidence="1 2">ATCC 29799</strain>
    </source>
</reference>
<evidence type="ECO:0000313" key="2">
    <source>
        <dbReference type="Proteomes" id="UP000003639"/>
    </source>
</evidence>
<dbReference type="AlphaFoldDB" id="A6NTS8"/>
<keyword evidence="2" id="KW-1185">Reference proteome</keyword>
<protein>
    <recommendedName>
        <fullName evidence="3">Glycosyltransferase 2-like domain-containing protein</fullName>
    </recommendedName>
</protein>
<dbReference type="EMBL" id="AAXG02000010">
    <property type="protein sequence ID" value="EDN00842.1"/>
    <property type="molecule type" value="Genomic_DNA"/>
</dbReference>
<dbReference type="RefSeq" id="WP_006572156.1">
    <property type="nucleotide sequence ID" value="NZ_AAXG02000010.1"/>
</dbReference>
<dbReference type="eggNOG" id="COG0463">
    <property type="taxonomic scope" value="Bacteria"/>
</dbReference>
<accession>A6NTS8</accession>
<gene>
    <name evidence="1" type="ORF">BACCAP_01608</name>
</gene>
<dbReference type="STRING" id="411467.BACCAP_01608"/>
<sequence>MIVYAIPFRAPQTANNWEKCVERLEHTLQSIFNPANHAPFYCIVACNQIPDKLRGKYDKRLIWIELNLPAPGCWIEMARDKFWKLTEIAVYIRKILEEQAHPEQGIYVMPVDADDLLNYRIPEYCVQHPDENGFVSKDGYIWQEGNKFFRIYPQLHTYCGSCNIIKMYLDDLPEDMPFPAQLCHDQETAGILNSRYPIRYDHHTVVARYKEMGRPFAVLPFRSTVYVRGTGDNISCIPKVSLDEAQSLKQKDRFHPIAFLRSINIFRIKPITNKIKKNSE</sequence>